<dbReference type="GO" id="GO:0033768">
    <property type="term" value="C:SUMO-targeted ubiquitin ligase complex"/>
    <property type="evidence" value="ECO:0007669"/>
    <property type="project" value="TreeGrafter"/>
</dbReference>
<dbReference type="OrthoDB" id="4090114at2759"/>
<dbReference type="EMBL" id="GG692396">
    <property type="protein sequence ID" value="EER34543.1"/>
    <property type="molecule type" value="Genomic_DNA"/>
</dbReference>
<gene>
    <name evidence="6" type="ORF">CTRG_01404</name>
</gene>
<feature type="compositionally biased region" description="Polar residues" evidence="5">
    <location>
        <begin position="22"/>
        <end position="34"/>
    </location>
</feature>
<feature type="coiled-coil region" evidence="4">
    <location>
        <begin position="319"/>
        <end position="360"/>
    </location>
</feature>
<reference evidence="6 7" key="1">
    <citation type="journal article" date="2009" name="Nature">
        <title>Evolution of pathogenicity and sexual reproduction in eight Candida genomes.</title>
        <authorList>
            <person name="Butler G."/>
            <person name="Rasmussen M.D."/>
            <person name="Lin M.F."/>
            <person name="Santos M.A."/>
            <person name="Sakthikumar S."/>
            <person name="Munro C.A."/>
            <person name="Rheinbay E."/>
            <person name="Grabherr M."/>
            <person name="Forche A."/>
            <person name="Reedy J.L."/>
            <person name="Agrafioti I."/>
            <person name="Arnaud M.B."/>
            <person name="Bates S."/>
            <person name="Brown A.J."/>
            <person name="Brunke S."/>
            <person name="Costanzo M.C."/>
            <person name="Fitzpatrick D.A."/>
            <person name="de Groot P.W."/>
            <person name="Harris D."/>
            <person name="Hoyer L.L."/>
            <person name="Hube B."/>
            <person name="Klis F.M."/>
            <person name="Kodira C."/>
            <person name="Lennard N."/>
            <person name="Logue M.E."/>
            <person name="Martin R."/>
            <person name="Neiman A.M."/>
            <person name="Nikolaou E."/>
            <person name="Quail M.A."/>
            <person name="Quinn J."/>
            <person name="Santos M.C."/>
            <person name="Schmitzberger F.F."/>
            <person name="Sherlock G."/>
            <person name="Shah P."/>
            <person name="Silverstein K.A."/>
            <person name="Skrzypek M.S."/>
            <person name="Soll D."/>
            <person name="Staggs R."/>
            <person name="Stansfield I."/>
            <person name="Stumpf M.P."/>
            <person name="Sudbery P.E."/>
            <person name="Srikantha T."/>
            <person name="Zeng Q."/>
            <person name="Berman J."/>
            <person name="Berriman M."/>
            <person name="Heitman J."/>
            <person name="Gow N.A."/>
            <person name="Lorenz M.C."/>
            <person name="Birren B.W."/>
            <person name="Kellis M."/>
            <person name="Cuomo C.A."/>
        </authorList>
    </citation>
    <scope>NUCLEOTIDE SEQUENCE [LARGE SCALE GENOMIC DNA]</scope>
    <source>
        <strain evidence="7">ATCC MYA-3404 / T1</strain>
    </source>
</reference>
<dbReference type="PANTHER" id="PTHR28042">
    <property type="entry name" value="E3 UBIQUITIN-PROTEIN LIGASE COMPLEX SLX5-SLX8 SUBUNIT SLX5"/>
    <property type="match status" value="1"/>
</dbReference>
<dbReference type="InterPro" id="IPR038886">
    <property type="entry name" value="E3_SLX5/Rfp1"/>
</dbReference>
<keyword evidence="3" id="KW-0862">Zinc</keyword>
<dbReference type="VEuPathDB" id="FungiDB:CTRG_01404"/>
<evidence type="ECO:0000256" key="4">
    <source>
        <dbReference type="SAM" id="Coils"/>
    </source>
</evidence>
<keyword evidence="2" id="KW-0863">Zinc-finger</keyword>
<dbReference type="PANTHER" id="PTHR28042:SF1">
    <property type="entry name" value="E3 UBIQUITIN-PROTEIN LIGASE COMPLEX SLX5-SLX8 SUBUNIT SLX5"/>
    <property type="match status" value="1"/>
</dbReference>
<dbReference type="KEGG" id="ctp:CTRG_01404"/>
<feature type="region of interest" description="Disordered" evidence="5">
    <location>
        <begin position="122"/>
        <end position="145"/>
    </location>
</feature>
<dbReference type="Proteomes" id="UP000002037">
    <property type="component" value="Unassembled WGS sequence"/>
</dbReference>
<evidence type="ECO:0008006" key="8">
    <source>
        <dbReference type="Google" id="ProtNLM"/>
    </source>
</evidence>
<dbReference type="GO" id="GO:0004842">
    <property type="term" value="F:ubiquitin-protein transferase activity"/>
    <property type="evidence" value="ECO:0007669"/>
    <property type="project" value="TreeGrafter"/>
</dbReference>
<evidence type="ECO:0000256" key="3">
    <source>
        <dbReference type="ARBA" id="ARBA00022833"/>
    </source>
</evidence>
<proteinExistence type="predicted"/>
<dbReference type="RefSeq" id="XP_002547098.1">
    <property type="nucleotide sequence ID" value="XM_002547052.1"/>
</dbReference>
<keyword evidence="1" id="KW-0479">Metal-binding</keyword>
<accession>C5M6C3</accession>
<feature type="compositionally biased region" description="Basic and acidic residues" evidence="5">
    <location>
        <begin position="129"/>
        <end position="140"/>
    </location>
</feature>
<keyword evidence="4" id="KW-0175">Coiled coil</keyword>
<name>C5M6C3_CANTT</name>
<dbReference type="GO" id="GO:0008270">
    <property type="term" value="F:zinc ion binding"/>
    <property type="evidence" value="ECO:0007669"/>
    <property type="project" value="UniProtKB-KW"/>
</dbReference>
<evidence type="ECO:0000256" key="1">
    <source>
        <dbReference type="ARBA" id="ARBA00022723"/>
    </source>
</evidence>
<dbReference type="STRING" id="294747.C5M6C3"/>
<evidence type="ECO:0000313" key="6">
    <source>
        <dbReference type="EMBL" id="EER34543.1"/>
    </source>
</evidence>
<evidence type="ECO:0000256" key="2">
    <source>
        <dbReference type="ARBA" id="ARBA00022771"/>
    </source>
</evidence>
<dbReference type="PROSITE" id="PS00518">
    <property type="entry name" value="ZF_RING_1"/>
    <property type="match status" value="1"/>
</dbReference>
<feature type="region of interest" description="Disordered" evidence="5">
    <location>
        <begin position="1"/>
        <end position="49"/>
    </location>
</feature>
<dbReference type="InterPro" id="IPR017907">
    <property type="entry name" value="Znf_RING_CS"/>
</dbReference>
<dbReference type="HOGENOM" id="CLU_452686_0_0_1"/>
<sequence>MNSDRQASGESLPKRRRLDNVSIENDNINTISAEQQQQQQQQPDPSETNITNNEVIELSDTDNNNETNIVENASLISDFSDALFVPDDPVPTTDVVVVDDDDENNNDDDDDEIEIINVNTISPTPISHSESRNNHTHNNEADESFEDIEITSERRVPESERLTRYGHINNDSGISFEVVPSSHTTPRTNRLYTPIGDIEITNDDLVARELAMINRNGQHHFTNNLQSIDERLRQCHIRQRELQRESENLRQRENALGSYNARVFTEQQLLQCELTERRRRNREARQPQRQRVAHYRSRTPRFFFPGDEVRTVEEITPRLRELSRELQSTDSRRLELGRERRRIEQALSSVAQQIEQLTRMRNFHQQRTRSRPVQPPQRGTTVRVVGSNFNMMPNFEHSGVGRRGPYSPGTRSRYEASILRVLEEHPFQFLVSTLDGDSDAERDIERHIMARIEEDTNQMLDSRIAREAGFNKKVVEDRKKRISSEKPNHTSTINKDDHLVCELCNIELGEGVPEDFQGDVRYDSKFQHYCQEYECTAPWFCIYPFTKVDIDLSKRAFISKCGHLFCGRCVKNIGNRPKRKTKESKLISIKNPNIYAPAKCPEPDCAKRFTAKSFTEIYF</sequence>
<protein>
    <recommendedName>
        <fullName evidence="8">RING-type domain-containing protein</fullName>
    </recommendedName>
</protein>
<dbReference type="AlphaFoldDB" id="C5M6C3"/>
<evidence type="ECO:0000256" key="5">
    <source>
        <dbReference type="SAM" id="MobiDB-lite"/>
    </source>
</evidence>
<keyword evidence="7" id="KW-1185">Reference proteome</keyword>
<dbReference type="GeneID" id="8296465"/>
<evidence type="ECO:0000313" key="7">
    <source>
        <dbReference type="Proteomes" id="UP000002037"/>
    </source>
</evidence>
<dbReference type="eggNOG" id="ENOG502S9MS">
    <property type="taxonomic scope" value="Eukaryota"/>
</dbReference>
<organism evidence="6 7">
    <name type="scientific">Candida tropicalis (strain ATCC MYA-3404 / T1)</name>
    <name type="common">Yeast</name>
    <dbReference type="NCBI Taxonomy" id="294747"/>
    <lineage>
        <taxon>Eukaryota</taxon>
        <taxon>Fungi</taxon>
        <taxon>Dikarya</taxon>
        <taxon>Ascomycota</taxon>
        <taxon>Saccharomycotina</taxon>
        <taxon>Pichiomycetes</taxon>
        <taxon>Debaryomycetaceae</taxon>
        <taxon>Candida/Lodderomyces clade</taxon>
        <taxon>Candida</taxon>
    </lineage>
</organism>